<feature type="transmembrane region" description="Helical" evidence="7">
    <location>
        <begin position="603"/>
        <end position="623"/>
    </location>
</feature>
<evidence type="ECO:0000256" key="3">
    <source>
        <dbReference type="ARBA" id="ARBA00022692"/>
    </source>
</evidence>
<dbReference type="GO" id="GO:0005886">
    <property type="term" value="C:plasma membrane"/>
    <property type="evidence" value="ECO:0007669"/>
    <property type="project" value="TreeGrafter"/>
</dbReference>
<keyword evidence="2" id="KW-0813">Transport</keyword>
<dbReference type="GO" id="GO:0006813">
    <property type="term" value="P:potassium ion transport"/>
    <property type="evidence" value="ECO:0007669"/>
    <property type="project" value="InterPro"/>
</dbReference>
<name>A6DGW1_9BACT</name>
<dbReference type="PANTHER" id="PTHR43652:SF2">
    <property type="entry name" value="BASIC AMINO ACID ANTIPORTER YFCC-RELATED"/>
    <property type="match status" value="1"/>
</dbReference>
<evidence type="ECO:0000256" key="2">
    <source>
        <dbReference type="ARBA" id="ARBA00022448"/>
    </source>
</evidence>
<evidence type="ECO:0000256" key="5">
    <source>
        <dbReference type="ARBA" id="ARBA00022989"/>
    </source>
</evidence>
<dbReference type="Proteomes" id="UP000004947">
    <property type="component" value="Unassembled WGS sequence"/>
</dbReference>
<proteinExistence type="predicted"/>
<evidence type="ECO:0000256" key="6">
    <source>
        <dbReference type="ARBA" id="ARBA00023136"/>
    </source>
</evidence>
<dbReference type="Gene3D" id="3.30.70.1450">
    <property type="entry name" value="Regulator of K+ conductance, C-terminal domain"/>
    <property type="match status" value="2"/>
</dbReference>
<feature type="domain" description="RCK C-terminal" evidence="8">
    <location>
        <begin position="246"/>
        <end position="331"/>
    </location>
</feature>
<dbReference type="InterPro" id="IPR036721">
    <property type="entry name" value="RCK_C_sf"/>
</dbReference>
<keyword evidence="3 7" id="KW-0812">Transmembrane</keyword>
<feature type="transmembrane region" description="Helical" evidence="7">
    <location>
        <begin position="563"/>
        <end position="583"/>
    </location>
</feature>
<organism evidence="9 10">
    <name type="scientific">Lentisphaera araneosa HTCC2155</name>
    <dbReference type="NCBI Taxonomy" id="313628"/>
    <lineage>
        <taxon>Bacteria</taxon>
        <taxon>Pseudomonadati</taxon>
        <taxon>Lentisphaerota</taxon>
        <taxon>Lentisphaeria</taxon>
        <taxon>Lentisphaerales</taxon>
        <taxon>Lentisphaeraceae</taxon>
        <taxon>Lentisphaera</taxon>
    </lineage>
</organism>
<dbReference type="InterPro" id="IPR006037">
    <property type="entry name" value="RCK_C"/>
</dbReference>
<reference evidence="9 10" key="1">
    <citation type="journal article" date="2010" name="J. Bacteriol.">
        <title>Genome sequence of Lentisphaera araneosa HTCC2155T, the type species of the order Lentisphaerales in the phylum Lentisphaerae.</title>
        <authorList>
            <person name="Thrash J.C."/>
            <person name="Cho J.C."/>
            <person name="Vergin K.L."/>
            <person name="Morris R.M."/>
            <person name="Giovannoni S.J."/>
        </authorList>
    </citation>
    <scope>NUCLEOTIDE SEQUENCE [LARGE SCALE GENOMIC DNA]</scope>
    <source>
        <strain evidence="9 10">HTCC2155</strain>
    </source>
</reference>
<dbReference type="InterPro" id="IPR004680">
    <property type="entry name" value="Cit_transptr-like_dom"/>
</dbReference>
<dbReference type="PROSITE" id="PS51202">
    <property type="entry name" value="RCK_C"/>
    <property type="match status" value="1"/>
</dbReference>
<sequence length="625" mass="67971">MNKPGGICTYLIVPGMILIAMFTLDLFSFATFTMLLTGLMFLSIFKDVAQPSICAGGSFTFLLLGSVIYDKEHGLTSEQVLENSRQLLSGFSSPTLITVGALFVVAEGVRCSGWLEYASQKILNNETNEKKAALRIACVVTPLSAFMNNTPVVAMFIPAIKRWANQHKISPSRLLLPMVFFTTLGGMCTLIGTSTNLIVHGKMRRSGIPALEEGLGMFTLSPVALFCLALGIIWIIFFAIKLLPKNNSHDSEQIRTYIMKMKVSPVSPVDGKRVKETNLQKIDGLVIMSASRPSGNTANTNIRNWILLSGDILTFSGEKSHMDELQDIPGLVPVDLDADSEEYQLYELLIPQNSALTGKSIEQIWFRQRYMAAVLSLHRGSQEIDNFFSTSLKTSDTLLIAARPTFVEFWKNSSDFTILSEIEETEEKKSRPPLYPILITAIMSALPALGIINIMTSALTAALLMIALEKDLQVSPLKSVDLNILVVIGAALGLSVGLESSGAAAQIAHGLTFLIPADNPHLALLLCCLLTWFLTELITNTAAVALTFPIVVDVANSMTVSPLPFVIGLAIAGSASFATPIGYQTNMMVYAPGNYKFSDYLKSGLPLSLIVIACSAIIIPLFFKF</sequence>
<dbReference type="eggNOG" id="COG0471">
    <property type="taxonomic scope" value="Bacteria"/>
</dbReference>
<evidence type="ECO:0000313" key="10">
    <source>
        <dbReference type="Proteomes" id="UP000004947"/>
    </source>
</evidence>
<feature type="transmembrane region" description="Helical" evidence="7">
    <location>
        <begin position="522"/>
        <end position="551"/>
    </location>
</feature>
<feature type="transmembrane region" description="Helical" evidence="7">
    <location>
        <begin position="435"/>
        <end position="468"/>
    </location>
</feature>
<dbReference type="OrthoDB" id="9765532at2"/>
<comment type="subcellular location">
    <subcellularLocation>
        <location evidence="1">Membrane</location>
        <topology evidence="1">Multi-pass membrane protein</topology>
    </subcellularLocation>
</comment>
<dbReference type="STRING" id="313628.LNTAR_13547"/>
<dbReference type="SUPFAM" id="SSF116726">
    <property type="entry name" value="TrkA C-terminal domain-like"/>
    <property type="match status" value="2"/>
</dbReference>
<dbReference type="Pfam" id="PF02080">
    <property type="entry name" value="TrkA_C"/>
    <property type="match status" value="1"/>
</dbReference>
<evidence type="ECO:0000313" key="9">
    <source>
        <dbReference type="EMBL" id="EDM28844.1"/>
    </source>
</evidence>
<dbReference type="InterPro" id="IPR051679">
    <property type="entry name" value="DASS-Related_Transporters"/>
</dbReference>
<feature type="transmembrane region" description="Helical" evidence="7">
    <location>
        <begin position="174"/>
        <end position="199"/>
    </location>
</feature>
<feature type="transmembrane region" description="Helical" evidence="7">
    <location>
        <begin position="132"/>
        <end position="154"/>
    </location>
</feature>
<keyword evidence="5 7" id="KW-1133">Transmembrane helix</keyword>
<dbReference type="EMBL" id="ABCK01000003">
    <property type="protein sequence ID" value="EDM28844.1"/>
    <property type="molecule type" value="Genomic_DNA"/>
</dbReference>
<feature type="transmembrane region" description="Helical" evidence="7">
    <location>
        <begin position="48"/>
        <end position="69"/>
    </location>
</feature>
<evidence type="ECO:0000256" key="4">
    <source>
        <dbReference type="ARBA" id="ARBA00022737"/>
    </source>
</evidence>
<feature type="transmembrane region" description="Helical" evidence="7">
    <location>
        <begin position="12"/>
        <end position="36"/>
    </location>
</feature>
<gene>
    <name evidence="9" type="ORF">LNTAR_13547</name>
</gene>
<keyword evidence="10" id="KW-1185">Reference proteome</keyword>
<dbReference type="PANTHER" id="PTHR43652">
    <property type="entry name" value="BASIC AMINO ACID ANTIPORTER YFCC-RELATED"/>
    <property type="match status" value="1"/>
</dbReference>
<feature type="transmembrane region" description="Helical" evidence="7">
    <location>
        <begin position="220"/>
        <end position="240"/>
    </location>
</feature>
<evidence type="ECO:0000259" key="8">
    <source>
        <dbReference type="PROSITE" id="PS51202"/>
    </source>
</evidence>
<accession>A6DGW1</accession>
<dbReference type="Pfam" id="PF03600">
    <property type="entry name" value="CitMHS"/>
    <property type="match status" value="2"/>
</dbReference>
<evidence type="ECO:0000256" key="7">
    <source>
        <dbReference type="SAM" id="Phobius"/>
    </source>
</evidence>
<keyword evidence="6 7" id="KW-0472">Membrane</keyword>
<comment type="caution">
    <text evidence="9">The sequence shown here is derived from an EMBL/GenBank/DDBJ whole genome shotgun (WGS) entry which is preliminary data.</text>
</comment>
<feature type="transmembrane region" description="Helical" evidence="7">
    <location>
        <begin position="480"/>
        <end position="498"/>
    </location>
</feature>
<dbReference type="RefSeq" id="WP_007277146.1">
    <property type="nucleotide sequence ID" value="NZ_ABCK01000003.1"/>
</dbReference>
<protein>
    <submittedName>
        <fullName evidence="9">TrkA-C, di-and tricarboxylate transporter</fullName>
    </submittedName>
</protein>
<feature type="transmembrane region" description="Helical" evidence="7">
    <location>
        <begin position="89"/>
        <end position="111"/>
    </location>
</feature>
<dbReference type="GO" id="GO:0008324">
    <property type="term" value="F:monoatomic cation transmembrane transporter activity"/>
    <property type="evidence" value="ECO:0007669"/>
    <property type="project" value="InterPro"/>
</dbReference>
<dbReference type="AlphaFoldDB" id="A6DGW1"/>
<keyword evidence="4" id="KW-0677">Repeat</keyword>
<evidence type="ECO:0000256" key="1">
    <source>
        <dbReference type="ARBA" id="ARBA00004141"/>
    </source>
</evidence>